<gene>
    <name evidence="10" type="primary">aspT</name>
    <name evidence="10" type="ORF">FHP25_12610</name>
</gene>
<protein>
    <submittedName>
        <fullName evidence="10">Aspartate-alanine antiporter</fullName>
    </submittedName>
</protein>
<feature type="transmembrane region" description="Helical" evidence="8">
    <location>
        <begin position="502"/>
        <end position="523"/>
    </location>
</feature>
<sequence>MDFISNRPEVALFVAIALGHLIGWLRVGPVQLGGICGTLIVALVLGQSGVVLSPDLRAVAFALFIFALGFTAGPQFFTNLRNGWRYGILSFVEVVTVVTLIAIAVVVLKLDPGTAAGLLAGSATESAVIGTAAEALGRLALPAEAVKALESNIATAYSITYLFGLIAIVVFTSQIAPLLLRINLRKEAAALAHALGAEDGDGDDGGTALPSIVGRAFRAGPVMGQTVDAFEREYKQLLTIQRVRRGGEVLEATPDLVIRDNDILLLFGRRKAVIAAQERLGGEVPVPPEINLPIVSRDVVLDRREAIGQKIGALRQLAGGDIHRGVFIARLRRLQNDVPPLPGTVLQRADVLTLYGTEPAVDRALAELGHPMPATDKTDLVYLGLGVVVGMLIGSLSLKIGTLDLTLGTGGGALVSGLVFGWLRTRHPKLGTLPAPAAEVLKDLGLATFIAAVGLSAGPDAIRLIREYGLVLPVIGVLVSAVPAAVSLLIGHRLLKIEAPILLGAIAGQHCSTPTISALVSIAGNSTPVIGYTVTYAISNVLLPLLGPIVVWMAFALG</sequence>
<dbReference type="PANTHER" id="PTHR30445:SF9">
    <property type="match status" value="1"/>
</dbReference>
<dbReference type="InterPro" id="IPR036721">
    <property type="entry name" value="RCK_C_sf"/>
</dbReference>
<dbReference type="RefSeq" id="WP_147847294.1">
    <property type="nucleotide sequence ID" value="NZ_VDUZ01000012.1"/>
</dbReference>
<dbReference type="PANTHER" id="PTHR30445">
    <property type="entry name" value="K(+)_H(+) ANTIPORTER SUBUNIT KHTT"/>
    <property type="match status" value="1"/>
</dbReference>
<dbReference type="GO" id="GO:0008324">
    <property type="term" value="F:monoatomic cation transmembrane transporter activity"/>
    <property type="evidence" value="ECO:0007669"/>
    <property type="project" value="InterPro"/>
</dbReference>
<feature type="transmembrane region" description="Helical" evidence="8">
    <location>
        <begin position="6"/>
        <end position="25"/>
    </location>
</feature>
<dbReference type="NCBIfam" id="TIGR03802">
    <property type="entry name" value="Asp_Ala_antiprt"/>
    <property type="match status" value="1"/>
</dbReference>
<evidence type="ECO:0000256" key="8">
    <source>
        <dbReference type="SAM" id="Phobius"/>
    </source>
</evidence>
<keyword evidence="3" id="KW-0813">Transport</keyword>
<dbReference type="Pfam" id="PF06826">
    <property type="entry name" value="Asp-Al_Ex"/>
    <property type="match status" value="2"/>
</dbReference>
<feature type="transmembrane region" description="Helical" evidence="8">
    <location>
        <begin position="529"/>
        <end position="555"/>
    </location>
</feature>
<feature type="transmembrane region" description="Helical" evidence="8">
    <location>
        <begin position="380"/>
        <end position="399"/>
    </location>
</feature>
<comment type="similarity">
    <text evidence="2">Belongs to the AAE transporter (TC 2.A.81) family.</text>
</comment>
<evidence type="ECO:0000256" key="3">
    <source>
        <dbReference type="ARBA" id="ARBA00022448"/>
    </source>
</evidence>
<feature type="domain" description="RCK C-terminal" evidence="9">
    <location>
        <begin position="320"/>
        <end position="371"/>
    </location>
</feature>
<evidence type="ECO:0000256" key="6">
    <source>
        <dbReference type="ARBA" id="ARBA00022989"/>
    </source>
</evidence>
<feature type="transmembrane region" description="Helical" evidence="8">
    <location>
        <begin position="405"/>
        <end position="423"/>
    </location>
</feature>
<dbReference type="EMBL" id="VDUZ01000012">
    <property type="protein sequence ID" value="TXL75933.1"/>
    <property type="molecule type" value="Genomic_DNA"/>
</dbReference>
<comment type="subcellular location">
    <subcellularLocation>
        <location evidence="1">Cell membrane</location>
        <topology evidence="1">Multi-pass membrane protein</topology>
    </subcellularLocation>
</comment>
<dbReference type="InterPro" id="IPR050144">
    <property type="entry name" value="AAE_transporter"/>
</dbReference>
<name>A0A5C8PP08_9HYPH</name>
<evidence type="ECO:0000313" key="10">
    <source>
        <dbReference type="EMBL" id="TXL75933.1"/>
    </source>
</evidence>
<dbReference type="SUPFAM" id="SSF116726">
    <property type="entry name" value="TrkA C-terminal domain-like"/>
    <property type="match status" value="2"/>
</dbReference>
<keyword evidence="4" id="KW-1003">Cell membrane</keyword>
<comment type="caution">
    <text evidence="10">The sequence shown here is derived from an EMBL/GenBank/DDBJ whole genome shotgun (WGS) entry which is preliminary data.</text>
</comment>
<dbReference type="InterPro" id="IPR006037">
    <property type="entry name" value="RCK_C"/>
</dbReference>
<evidence type="ECO:0000256" key="7">
    <source>
        <dbReference type="ARBA" id="ARBA00023136"/>
    </source>
</evidence>
<evidence type="ECO:0000259" key="9">
    <source>
        <dbReference type="PROSITE" id="PS51202"/>
    </source>
</evidence>
<dbReference type="Gene3D" id="3.30.70.1450">
    <property type="entry name" value="Regulator of K+ conductance, C-terminal domain"/>
    <property type="match status" value="1"/>
</dbReference>
<dbReference type="PROSITE" id="PS51202">
    <property type="entry name" value="RCK_C"/>
    <property type="match status" value="2"/>
</dbReference>
<dbReference type="AlphaFoldDB" id="A0A5C8PP08"/>
<keyword evidence="6 8" id="KW-1133">Transmembrane helix</keyword>
<keyword evidence="5 8" id="KW-0812">Transmembrane</keyword>
<dbReference type="Proteomes" id="UP000321638">
    <property type="component" value="Unassembled WGS sequence"/>
</dbReference>
<evidence type="ECO:0000256" key="5">
    <source>
        <dbReference type="ARBA" id="ARBA00022692"/>
    </source>
</evidence>
<evidence type="ECO:0000313" key="11">
    <source>
        <dbReference type="Proteomes" id="UP000321638"/>
    </source>
</evidence>
<organism evidence="10 11">
    <name type="scientific">Vineibacter terrae</name>
    <dbReference type="NCBI Taxonomy" id="2586908"/>
    <lineage>
        <taxon>Bacteria</taxon>
        <taxon>Pseudomonadati</taxon>
        <taxon>Pseudomonadota</taxon>
        <taxon>Alphaproteobacteria</taxon>
        <taxon>Hyphomicrobiales</taxon>
        <taxon>Vineibacter</taxon>
    </lineage>
</organism>
<evidence type="ECO:0000256" key="4">
    <source>
        <dbReference type="ARBA" id="ARBA00022475"/>
    </source>
</evidence>
<reference evidence="10 11" key="1">
    <citation type="submission" date="2019-06" db="EMBL/GenBank/DDBJ databases">
        <title>New taxonomy in bacterial strain CC-CFT640, isolated from vineyard.</title>
        <authorList>
            <person name="Lin S.-Y."/>
            <person name="Tsai C.-F."/>
            <person name="Young C.-C."/>
        </authorList>
    </citation>
    <scope>NUCLEOTIDE SEQUENCE [LARGE SCALE GENOMIC DNA]</scope>
    <source>
        <strain evidence="10 11">CC-CFT640</strain>
    </source>
</reference>
<keyword evidence="7 8" id="KW-0472">Membrane</keyword>
<feature type="transmembrane region" description="Helical" evidence="8">
    <location>
        <begin position="58"/>
        <end position="77"/>
    </location>
</feature>
<dbReference type="NCBIfam" id="TIGR01625">
    <property type="entry name" value="YidE_YbjL_dupl"/>
    <property type="match status" value="1"/>
</dbReference>
<feature type="transmembrane region" description="Helical" evidence="8">
    <location>
        <begin position="159"/>
        <end position="180"/>
    </location>
</feature>
<feature type="transmembrane region" description="Helical" evidence="8">
    <location>
        <begin position="89"/>
        <end position="108"/>
    </location>
</feature>
<keyword evidence="11" id="KW-1185">Reference proteome</keyword>
<feature type="domain" description="RCK C-terminal" evidence="9">
    <location>
        <begin position="202"/>
        <end position="283"/>
    </location>
</feature>
<dbReference type="InterPro" id="IPR006512">
    <property type="entry name" value="YidE_YbjL"/>
</dbReference>
<feature type="transmembrane region" description="Helical" evidence="8">
    <location>
        <begin position="468"/>
        <end position="490"/>
    </location>
</feature>
<dbReference type="OrthoDB" id="5166626at2"/>
<evidence type="ECO:0000256" key="2">
    <source>
        <dbReference type="ARBA" id="ARBA00009854"/>
    </source>
</evidence>
<accession>A0A5C8PP08</accession>
<evidence type="ECO:0000256" key="1">
    <source>
        <dbReference type="ARBA" id="ARBA00004651"/>
    </source>
</evidence>
<dbReference type="GO" id="GO:0005886">
    <property type="term" value="C:plasma membrane"/>
    <property type="evidence" value="ECO:0007669"/>
    <property type="project" value="UniProtKB-SubCell"/>
</dbReference>
<feature type="transmembrane region" description="Helical" evidence="8">
    <location>
        <begin position="32"/>
        <end position="52"/>
    </location>
</feature>
<proteinExistence type="inferred from homology"/>
<dbReference type="InterPro" id="IPR022457">
    <property type="entry name" value="Asp_Ala_antiprt"/>
</dbReference>
<dbReference type="GO" id="GO:0006813">
    <property type="term" value="P:potassium ion transport"/>
    <property type="evidence" value="ECO:0007669"/>
    <property type="project" value="InterPro"/>
</dbReference>